<dbReference type="SUPFAM" id="SSF49503">
    <property type="entry name" value="Cupredoxins"/>
    <property type="match status" value="2"/>
</dbReference>
<dbReference type="PANTHER" id="PTHR48267">
    <property type="entry name" value="CUPREDOXIN SUPERFAMILY PROTEIN"/>
    <property type="match status" value="1"/>
</dbReference>
<dbReference type="Pfam" id="PF07732">
    <property type="entry name" value="Cu-oxidase_3"/>
    <property type="match status" value="1"/>
</dbReference>
<reference evidence="4" key="1">
    <citation type="journal article" date="2020" name="Nature">
        <title>Giant virus diversity and host interactions through global metagenomics.</title>
        <authorList>
            <person name="Schulz F."/>
            <person name="Roux S."/>
            <person name="Paez-Espino D."/>
            <person name="Jungbluth S."/>
            <person name="Walsh D.A."/>
            <person name="Denef V.J."/>
            <person name="McMahon K.D."/>
            <person name="Konstantinidis K.T."/>
            <person name="Eloe-Fadrosh E.A."/>
            <person name="Kyrpides N.C."/>
            <person name="Woyke T."/>
        </authorList>
    </citation>
    <scope>NUCLEOTIDE SEQUENCE</scope>
    <source>
        <strain evidence="4">GVMAG-S-1091796-13</strain>
    </source>
</reference>
<feature type="domain" description="Plastocyanin-like" evidence="1">
    <location>
        <begin position="281"/>
        <end position="360"/>
    </location>
</feature>
<dbReference type="Gene3D" id="2.60.40.420">
    <property type="entry name" value="Cupredoxins - blue copper proteins"/>
    <property type="match status" value="3"/>
</dbReference>
<dbReference type="PANTHER" id="PTHR48267:SF1">
    <property type="entry name" value="BILIRUBIN OXIDASE"/>
    <property type="match status" value="1"/>
</dbReference>
<proteinExistence type="predicted"/>
<feature type="domain" description="Plastocyanin-like" evidence="2">
    <location>
        <begin position="448"/>
        <end position="566"/>
    </location>
</feature>
<organism evidence="4">
    <name type="scientific">viral metagenome</name>
    <dbReference type="NCBI Taxonomy" id="1070528"/>
    <lineage>
        <taxon>unclassified sequences</taxon>
        <taxon>metagenomes</taxon>
        <taxon>organismal metagenomes</taxon>
    </lineage>
</organism>
<name>A0A6C0AL25_9ZZZZ</name>
<protein>
    <recommendedName>
        <fullName evidence="5">Plastocyanin-like domain-containing protein</fullName>
    </recommendedName>
</protein>
<dbReference type="GO" id="GO:0005507">
    <property type="term" value="F:copper ion binding"/>
    <property type="evidence" value="ECO:0007669"/>
    <property type="project" value="InterPro"/>
</dbReference>
<sequence>MFILIYYLVFRNINSQTIPISPFGLQSDICQSGDGITINVGGFLGTPYKITPFVDLFKNPPVIAPKNKLCRPDNHCMLSYDITISQVQTRPFDNSIVGCKVHPGTWFLAYNGMAPGPTMRVPAGHESLVRFKNSINTVTGYFKGSYNPCLPVNGKSGRPISVHFHGSASLAPFDGWAEDETCFGEVKDYIFPNNRAGTGWYHDHALHITTENAYYGLAGLKITSAKVKDGGCGEPWNLEDIEELSMILADKVLDNKCQLRYSYFEDHKDDLYGDINTINGIPFPQMNLEPKWYRFRILNAAASRPYLFKIKDHNLNDISQRLCRVIATDGGFRTTHIAFPIEGLLIGVAERYEIVCNFANYGSRTVYFWNDFVSKIMKDVPYFCHSHLLARASFSAVPSVPNPPVFITTQTTPDPLKPIFNVLTKPDRDAAMAMAMADQYHREMVFGRSNGHWVINGETWDTAKIAASDVGQNTWEVWKFKSGGGWFHPVHMHLVDFFLLRRDREIPGGVEPVGLRTNEIWSPKDVFYLGPSEVIYVLARFGPHKGDYMFHCHNLVHEDHDMMRAMSMIDSQMSTKNPLSAQPFIINRLYNLVYNNWKYADPMLGETAARPSSQVRTMTDAYVNQTLYKNLYRIFYPLPSDIVYMKGAKNPWQSMWCPLV</sequence>
<dbReference type="InterPro" id="IPR008972">
    <property type="entry name" value="Cupredoxin"/>
</dbReference>
<dbReference type="InterPro" id="IPR001117">
    <property type="entry name" value="Cu-oxidase_2nd"/>
</dbReference>
<dbReference type="Pfam" id="PF00394">
    <property type="entry name" value="Cu-oxidase"/>
    <property type="match status" value="1"/>
</dbReference>
<dbReference type="InterPro" id="IPR011707">
    <property type="entry name" value="Cu-oxidase-like_N"/>
</dbReference>
<dbReference type="Pfam" id="PF07731">
    <property type="entry name" value="Cu-oxidase_2"/>
    <property type="match status" value="1"/>
</dbReference>
<dbReference type="EMBL" id="MN740714">
    <property type="protein sequence ID" value="QHS80498.1"/>
    <property type="molecule type" value="Genomic_DNA"/>
</dbReference>
<accession>A0A6C0AL25</accession>
<dbReference type="InterPro" id="IPR045087">
    <property type="entry name" value="Cu-oxidase_fam"/>
</dbReference>
<dbReference type="GO" id="GO:0016491">
    <property type="term" value="F:oxidoreductase activity"/>
    <property type="evidence" value="ECO:0007669"/>
    <property type="project" value="InterPro"/>
</dbReference>
<evidence type="ECO:0000259" key="2">
    <source>
        <dbReference type="Pfam" id="PF07731"/>
    </source>
</evidence>
<evidence type="ECO:0000259" key="3">
    <source>
        <dbReference type="Pfam" id="PF07732"/>
    </source>
</evidence>
<feature type="domain" description="Plastocyanin-like" evidence="3">
    <location>
        <begin position="157"/>
        <end position="222"/>
    </location>
</feature>
<dbReference type="InterPro" id="IPR011706">
    <property type="entry name" value="Cu-oxidase_C"/>
</dbReference>
<evidence type="ECO:0000259" key="1">
    <source>
        <dbReference type="Pfam" id="PF00394"/>
    </source>
</evidence>
<evidence type="ECO:0008006" key="5">
    <source>
        <dbReference type="Google" id="ProtNLM"/>
    </source>
</evidence>
<dbReference type="AlphaFoldDB" id="A0A6C0AL25"/>
<evidence type="ECO:0000313" key="4">
    <source>
        <dbReference type="EMBL" id="QHS80498.1"/>
    </source>
</evidence>